<dbReference type="KEGG" id="nps:KRR39_06780"/>
<name>A0A975T125_9ACTN</name>
<keyword evidence="2" id="KW-0449">Lipoprotein</keyword>
<evidence type="ECO:0000313" key="3">
    <source>
        <dbReference type="Proteomes" id="UP000683575"/>
    </source>
</evidence>
<dbReference type="Pfam" id="PF07161">
    <property type="entry name" value="LppX_LprAFG"/>
    <property type="match status" value="1"/>
</dbReference>
<keyword evidence="3" id="KW-1185">Reference proteome</keyword>
<gene>
    <name evidence="2" type="ORF">KRR39_06780</name>
</gene>
<dbReference type="InterPro" id="IPR009830">
    <property type="entry name" value="LppX/LprAFG"/>
</dbReference>
<reference evidence="2" key="1">
    <citation type="submission" date="2021-06" db="EMBL/GenBank/DDBJ databases">
        <title>Complete genome sequence of Nocardioides sp. G188.</title>
        <authorList>
            <person name="Im W.-T."/>
        </authorList>
    </citation>
    <scope>NUCLEOTIDE SEQUENCE</scope>
    <source>
        <strain evidence="2">G188</strain>
    </source>
</reference>
<feature type="signal peptide" evidence="1">
    <location>
        <begin position="1"/>
        <end position="23"/>
    </location>
</feature>
<dbReference type="AlphaFoldDB" id="A0A975T125"/>
<feature type="chain" id="PRO_5038671380" evidence="1">
    <location>
        <begin position="24"/>
        <end position="230"/>
    </location>
</feature>
<evidence type="ECO:0000256" key="1">
    <source>
        <dbReference type="SAM" id="SignalP"/>
    </source>
</evidence>
<organism evidence="2 3">
    <name type="scientific">Nocardioides panacis</name>
    <dbReference type="NCBI Taxonomy" id="2849501"/>
    <lineage>
        <taxon>Bacteria</taxon>
        <taxon>Bacillati</taxon>
        <taxon>Actinomycetota</taxon>
        <taxon>Actinomycetes</taxon>
        <taxon>Propionibacteriales</taxon>
        <taxon>Nocardioidaceae</taxon>
        <taxon>Nocardioides</taxon>
    </lineage>
</organism>
<protein>
    <submittedName>
        <fullName evidence="2">LppX_LprAFG lipoprotein</fullName>
    </submittedName>
</protein>
<sequence>MRTAALRPLAVALTMAAALSACSGSKAESSTSPADTLAAAKKSLDETPGVRIGLSTAKLPSDVNGLLAADGVATHAPAFKGTIKVAAGGITADAAVVAVDGTVHAKLPFTSKFVKIDPADYGAPDPSTLMSPDAGLSSLLTAAQDVTEGSQVREGKVVLSSFSGTVPGKAVAEVIPSASASATFDATFTVTDDDELAKAVLTGPFYPKSDDVTYTITFDDYGTKPTITAP</sequence>
<dbReference type="CDD" id="cd16334">
    <property type="entry name" value="LppX-like"/>
    <property type="match status" value="1"/>
</dbReference>
<dbReference type="Proteomes" id="UP000683575">
    <property type="component" value="Chromosome"/>
</dbReference>
<accession>A0A975T125</accession>
<dbReference type="PROSITE" id="PS51257">
    <property type="entry name" value="PROKAR_LIPOPROTEIN"/>
    <property type="match status" value="1"/>
</dbReference>
<dbReference type="EMBL" id="CP077062">
    <property type="protein sequence ID" value="QWZ09462.1"/>
    <property type="molecule type" value="Genomic_DNA"/>
</dbReference>
<proteinExistence type="predicted"/>
<evidence type="ECO:0000313" key="2">
    <source>
        <dbReference type="EMBL" id="QWZ09462.1"/>
    </source>
</evidence>
<dbReference type="RefSeq" id="WP_216941308.1">
    <property type="nucleotide sequence ID" value="NZ_CP077062.1"/>
</dbReference>
<keyword evidence="1" id="KW-0732">Signal</keyword>